<dbReference type="SMART" id="SM00636">
    <property type="entry name" value="Glyco_18"/>
    <property type="match status" value="1"/>
</dbReference>
<dbReference type="InterPro" id="IPR029070">
    <property type="entry name" value="Chitinase_insertion_sf"/>
</dbReference>
<feature type="signal peptide" evidence="1">
    <location>
        <begin position="1"/>
        <end position="19"/>
    </location>
</feature>
<feature type="chain" id="PRO_5007630147" evidence="1">
    <location>
        <begin position="20"/>
        <end position="975"/>
    </location>
</feature>
<reference evidence="4" key="2">
    <citation type="submission" date="2016-04" db="UniProtKB">
        <authorList>
            <consortium name="WormBaseParasite"/>
        </authorList>
    </citation>
    <scope>IDENTIFICATION</scope>
</reference>
<protein>
    <submittedName>
        <fullName evidence="4">Glyco_18 domain-containing protein</fullName>
    </submittedName>
</protein>
<dbReference type="Gene3D" id="3.10.50.10">
    <property type="match status" value="1"/>
</dbReference>
<proteinExistence type="predicted"/>
<dbReference type="PROSITE" id="PS51910">
    <property type="entry name" value="GH18_2"/>
    <property type="match status" value="1"/>
</dbReference>
<dbReference type="WBParaSite" id="ACAC_0001006201-mRNA-1">
    <property type="protein sequence ID" value="ACAC_0001006201-mRNA-1"/>
    <property type="gene ID" value="ACAC_0001006201"/>
</dbReference>
<name>A0A158PAV8_ANGCA</name>
<dbReference type="GO" id="GO:0008061">
    <property type="term" value="F:chitin binding"/>
    <property type="evidence" value="ECO:0007669"/>
    <property type="project" value="InterPro"/>
</dbReference>
<organism evidence="3 4">
    <name type="scientific">Angiostrongylus cantonensis</name>
    <name type="common">Rat lungworm</name>
    <dbReference type="NCBI Taxonomy" id="6313"/>
    <lineage>
        <taxon>Eukaryota</taxon>
        <taxon>Metazoa</taxon>
        <taxon>Ecdysozoa</taxon>
        <taxon>Nematoda</taxon>
        <taxon>Chromadorea</taxon>
        <taxon>Rhabditida</taxon>
        <taxon>Rhabditina</taxon>
        <taxon>Rhabditomorpha</taxon>
        <taxon>Strongyloidea</taxon>
        <taxon>Metastrongylidae</taxon>
        <taxon>Angiostrongylus</taxon>
    </lineage>
</organism>
<dbReference type="PANTHER" id="PTHR11177">
    <property type="entry name" value="CHITINASE"/>
    <property type="match status" value="1"/>
</dbReference>
<keyword evidence="3" id="KW-1185">Reference proteome</keyword>
<dbReference type="PANTHER" id="PTHR11177:SF401">
    <property type="entry name" value="CHITINASE-LIKE PROTEIN C25A8.4"/>
    <property type="match status" value="1"/>
</dbReference>
<dbReference type="GO" id="GO:0005975">
    <property type="term" value="P:carbohydrate metabolic process"/>
    <property type="evidence" value="ECO:0007669"/>
    <property type="project" value="InterPro"/>
</dbReference>
<dbReference type="STRING" id="6313.A0A158PAV8"/>
<evidence type="ECO:0000313" key="3">
    <source>
        <dbReference type="Proteomes" id="UP000035642"/>
    </source>
</evidence>
<dbReference type="AlphaFoldDB" id="A0A158PAV8"/>
<evidence type="ECO:0000259" key="2">
    <source>
        <dbReference type="PROSITE" id="PS51910"/>
    </source>
</evidence>
<reference evidence="3" key="1">
    <citation type="submission" date="2012-09" db="EMBL/GenBank/DDBJ databases">
        <authorList>
            <person name="Martin A.A."/>
        </authorList>
    </citation>
    <scope>NUCLEOTIDE SEQUENCE</scope>
</reference>
<dbReference type="SUPFAM" id="SSF51445">
    <property type="entry name" value="(Trans)glycosidases"/>
    <property type="match status" value="3"/>
</dbReference>
<dbReference type="Gene3D" id="3.20.20.80">
    <property type="entry name" value="Glycosidases"/>
    <property type="match status" value="3"/>
</dbReference>
<evidence type="ECO:0000313" key="4">
    <source>
        <dbReference type="WBParaSite" id="ACAC_0001006201-mRNA-1"/>
    </source>
</evidence>
<evidence type="ECO:0000256" key="1">
    <source>
        <dbReference type="SAM" id="SignalP"/>
    </source>
</evidence>
<dbReference type="InterPro" id="IPR050314">
    <property type="entry name" value="Glycosyl_Hydrlase_18"/>
</dbReference>
<dbReference type="GO" id="GO:0004568">
    <property type="term" value="F:chitinase activity"/>
    <property type="evidence" value="ECO:0007669"/>
    <property type="project" value="TreeGrafter"/>
</dbReference>
<dbReference type="InterPro" id="IPR001223">
    <property type="entry name" value="Glyco_hydro18_cat"/>
</dbReference>
<dbReference type="GO" id="GO:0005576">
    <property type="term" value="C:extracellular region"/>
    <property type="evidence" value="ECO:0007669"/>
    <property type="project" value="TreeGrafter"/>
</dbReference>
<dbReference type="InterPro" id="IPR011583">
    <property type="entry name" value="Chitinase_II/V-like_cat"/>
</dbReference>
<sequence length="975" mass="109934">MFLIVVFLLSLTLINGVQTASCAFYCFVSPALKETFDIRSYRNLSCTHFVYGFSRIRPDMTLHGVTARDNMDVMKPGNLRKFLGFRSTHVNSTLLLGVYFSERDVIRDIRHIRRTAKHLVDVVEQKHLDGLFIRIDGPILESTISQHFLSAVSMAPSKPSFKTTLAISPRWMWRIGDRLNDLVDYVDHIYIAMEELPVWTFLSNYTQKLNNFYKVSFNSFAASAVVLQGKNNWTSANFPKEQSLGKKIHWINQQGLGGVGLSSLQLDDPSDSCGLGQYPSHMMIGKVLKCRTRDHHRQSLAQCTRLCYLDKGAEKFDPWSLQPFWCSHLVIGPVDIQLTDAIEVSVPVRNLISRVNDWMQKSDNNKAKIVLSIGAQQTNDIWRMELSIPIKRMNLINNIKNTVRSMNASGVEISWTFEPLGSVMDTSLLSQFLVDLRAVLPQAIQVFLSIDPNSNNNELYDRSVISSTTDLIILQTHRLHSSREAFSGHHSPMFAGPAIQDSRMTVESFVRSWIYRGVPREKLVVSVTSVPTSVTLKQELSSTDKVFGIPVIPNPLTLGNHILSQTEICEEVKNNNSRVHWIEESGVPVLFHGSVFVAFDNEKSAKIKATWTSLNNLAGVAIHGLPQDNPNADCPDRPFPILQSIVDTQVCTLCAVMSQSKCSSSFQIVCNYRLPAFDEAQRLDASKIPFELCTEVVVEHGVIDANATVRFPSEEQRYVAKQLSGFRSNMKNMVISLRCGMEKGEFVEFMLSRESKNDRKPFALTNVKRRSGKDLDHFIKIFCLYFSFSAWHSNLRANYDITLLNSLHHVVLEPFSVPLLSDGAAVHSPLFSVGITNKSTTSIDSTIRDWERSGLMPSKILLQVPSYGMEQSLLNWTDIGIGRPTEKEYAVIGQAEKKVEKNACGEKEDWKRTIRLLINGFVLDFAYKRRSFHMRYALREGLAGVGLMSLNEDDHMGVCGSGVFPILRSISVRCH</sequence>
<dbReference type="Proteomes" id="UP000035642">
    <property type="component" value="Unassembled WGS sequence"/>
</dbReference>
<accession>A0A158PAV8</accession>
<dbReference type="InterPro" id="IPR017853">
    <property type="entry name" value="GH"/>
</dbReference>
<dbReference type="GO" id="GO:0006032">
    <property type="term" value="P:chitin catabolic process"/>
    <property type="evidence" value="ECO:0007669"/>
    <property type="project" value="TreeGrafter"/>
</dbReference>
<dbReference type="Pfam" id="PF00704">
    <property type="entry name" value="Glyco_hydro_18"/>
    <property type="match status" value="1"/>
</dbReference>
<feature type="domain" description="GH18" evidence="2">
    <location>
        <begin position="303"/>
        <end position="652"/>
    </location>
</feature>
<keyword evidence="1" id="KW-0732">Signal</keyword>